<dbReference type="Pfam" id="PF00533">
    <property type="entry name" value="BRCT"/>
    <property type="match status" value="1"/>
</dbReference>
<evidence type="ECO:0000259" key="3">
    <source>
        <dbReference type="PROSITE" id="PS50172"/>
    </source>
</evidence>
<feature type="domain" description="BRCT" evidence="3">
    <location>
        <begin position="105"/>
        <end position="176"/>
    </location>
</feature>
<comment type="caution">
    <text evidence="4">The sequence shown here is derived from an EMBL/GenBank/DDBJ whole genome shotgun (WGS) entry which is preliminary data.</text>
</comment>
<dbReference type="PANTHER" id="PTHR13561">
    <property type="entry name" value="DNA REPLICATION REGULATOR DPB11-RELATED"/>
    <property type="match status" value="1"/>
</dbReference>
<evidence type="ECO:0000256" key="1">
    <source>
        <dbReference type="ARBA" id="ARBA00022737"/>
    </source>
</evidence>
<feature type="region of interest" description="Disordered" evidence="2">
    <location>
        <begin position="1053"/>
        <end position="1095"/>
    </location>
</feature>
<keyword evidence="1" id="KW-0677">Repeat</keyword>
<evidence type="ECO:0000313" key="5">
    <source>
        <dbReference type="Proteomes" id="UP000494256"/>
    </source>
</evidence>
<dbReference type="GO" id="GO:0007095">
    <property type="term" value="P:mitotic G2 DNA damage checkpoint signaling"/>
    <property type="evidence" value="ECO:0007669"/>
    <property type="project" value="TreeGrafter"/>
</dbReference>
<dbReference type="GO" id="GO:0006270">
    <property type="term" value="P:DNA replication initiation"/>
    <property type="evidence" value="ECO:0007669"/>
    <property type="project" value="TreeGrafter"/>
</dbReference>
<feature type="region of interest" description="Disordered" evidence="2">
    <location>
        <begin position="750"/>
        <end position="832"/>
    </location>
</feature>
<dbReference type="Pfam" id="PF12738">
    <property type="entry name" value="PTCB-BRCT"/>
    <property type="match status" value="2"/>
</dbReference>
<feature type="region of interest" description="Disordered" evidence="2">
    <location>
        <begin position="906"/>
        <end position="927"/>
    </location>
</feature>
<dbReference type="InterPro" id="IPR001357">
    <property type="entry name" value="BRCT_dom"/>
</dbReference>
<feature type="domain" description="BRCT" evidence="3">
    <location>
        <begin position="652"/>
        <end position="747"/>
    </location>
</feature>
<dbReference type="CDD" id="cd17731">
    <property type="entry name" value="BRCT_TopBP1_rpt2_like"/>
    <property type="match status" value="1"/>
</dbReference>
<name>A0A8S0YR59_ARCPL</name>
<gene>
    <name evidence="4" type="ORF">APLA_LOCUS701</name>
</gene>
<feature type="compositionally biased region" description="Acidic residues" evidence="2">
    <location>
        <begin position="759"/>
        <end position="769"/>
    </location>
</feature>
<feature type="compositionally biased region" description="Basic and acidic residues" evidence="2">
    <location>
        <begin position="814"/>
        <end position="826"/>
    </location>
</feature>
<organism evidence="4 5">
    <name type="scientific">Arctia plantaginis</name>
    <name type="common">Wood tiger moth</name>
    <name type="synonym">Phalaena plantaginis</name>
    <dbReference type="NCBI Taxonomy" id="874455"/>
    <lineage>
        <taxon>Eukaryota</taxon>
        <taxon>Metazoa</taxon>
        <taxon>Ecdysozoa</taxon>
        <taxon>Arthropoda</taxon>
        <taxon>Hexapoda</taxon>
        <taxon>Insecta</taxon>
        <taxon>Pterygota</taxon>
        <taxon>Neoptera</taxon>
        <taxon>Endopterygota</taxon>
        <taxon>Lepidoptera</taxon>
        <taxon>Glossata</taxon>
        <taxon>Ditrysia</taxon>
        <taxon>Noctuoidea</taxon>
        <taxon>Erebidae</taxon>
        <taxon>Arctiinae</taxon>
        <taxon>Arctia</taxon>
    </lineage>
</organism>
<dbReference type="SUPFAM" id="SSF52113">
    <property type="entry name" value="BRCT domain"/>
    <property type="match status" value="6"/>
</dbReference>
<sequence>MTEDINVTFIIPKDCESENECSEEMQLAFVTCEQHCGGGLQAKWVHEAEWKQFEGLTKRDVFVLAEFEGDLYEKLHRTKCLLVGPRCLSCCLTEGTPIPSGPEPVYTIAMRGLVVTASGLSKQQKEEIKKKVHWMGGLYRTVLTDDTTHLVSDTVLSDKYVKSVEKGIPVMNISWVEAVWDTSLRLNVSGNSPDFLVHRLPPFTNLQVTTSGITKKEKQMIMKLVNEHGGSFSGAFQSETTDVVVLTKEGIGSEKYKAALEYGKAIVLPAWVKDSAEKGVALPLVKYRVVGASTSSPLAESKLPDMSLNFSRITNLRPPSNFVDETRSADVSVMSGKVKLTQDAKKGDTSVDKEVVTAFENLDMSLIKKAGPIFDGFCIWVSGLEGAARERAAACVSRCGGVRYDSAHARVSHAVAASPAAALAAAAALPHVPVLSPLWLLRSVRTGKALSEAQFLIDTKPGTPAKSSVRKQKLEPASPMSKRNLALLRRGPLDLPPPTPDQKANTPVEPQQDDLVNHYLSQVVPEPENEKSPEPAQNREVTMQQEPPDVTEDMGDDPTEEIEQIFRDMVLEVQGLDEEAWAELDAEVAAAGGRLVAAPAGASHALVPLDFDVRDLLTPTADAVTVFWLKDCLSQQELVPIQYYHRPVHVSWTTGPLAGVVASLSTYSGVERAFLDELAKLLGATTQLRFCRRNTANALASTHLICPTATGDKYLGALKWGLPAVSADWLLDCAREGTRLSELNYLVGDTKAPERPIQEEEEEMQEEADPPPLMGEAPSNEPTDDQSHTTDKENAMLPPAAGAGPRRGSLPSAHSREQTPKGKINNEAESEMSPASRYIAMARQGLLGCDSQETPKRVQDLKGDKKEGVECAVKTPTLEDALSTPNLVGLSPTTRRRLQAVRRGEMPSDPIRTPNDPFEKNVSTPDSAFGCALRPGSGRMSPEARKRLWSVVHQLPSRHHDPPRDTHTPLSEIRNRFLAQFNGDAPTPPSEHHVAPRKLQLQEQAETPPAKMAKLSEHQSPGSFTAAEPATGGSVSSQLPAAVDAQLQRLNAALTGRHSSQRTRRARDSLTHVTPPAPDSEPAPESQPNTVGWDDTRPAQNVAVEQPPETIKRFMLSSNVDNRDDIIAKISELGGAVCEGAELDPEATHLLCAAPGRSEKMLGSVAAGRWVLHPLYVLHSHAHGAFLPEEQFEWGNPSATCLPALSGAERTLSLAAHRWRAARAAGAGGPFAGVVALLHVPAPRRRLLARLVSAGGGRAPDVEPPYTQDDITVCFADLKRYPLSERDGAWLSSRRIPVCAPVLLSAFLTDEPPPDPKDHCLPQFRP</sequence>
<dbReference type="CDD" id="cd17738">
    <property type="entry name" value="BRCT_TopBP1_rpt7"/>
    <property type="match status" value="1"/>
</dbReference>
<feature type="region of interest" description="Disordered" evidence="2">
    <location>
        <begin position="524"/>
        <end position="556"/>
    </location>
</feature>
<dbReference type="InterPro" id="IPR059215">
    <property type="entry name" value="BRCT2_TopBP1-like"/>
</dbReference>
<dbReference type="OrthoDB" id="7490061at2759"/>
<dbReference type="PANTHER" id="PTHR13561:SF20">
    <property type="entry name" value="DNA TOPOISOMERASE 2-BINDING PROTEIN 1"/>
    <property type="match status" value="1"/>
</dbReference>
<evidence type="ECO:0000313" key="4">
    <source>
        <dbReference type="EMBL" id="CAB3221144.1"/>
    </source>
</evidence>
<feature type="domain" description="BRCT" evidence="3">
    <location>
        <begin position="561"/>
        <end position="646"/>
    </location>
</feature>
<dbReference type="EMBL" id="CADEBD010000042">
    <property type="protein sequence ID" value="CAB3221144.1"/>
    <property type="molecule type" value="Genomic_DNA"/>
</dbReference>
<protein>
    <recommendedName>
        <fullName evidence="3">BRCT domain-containing protein</fullName>
    </recommendedName>
</protein>
<proteinExistence type="predicted"/>
<dbReference type="PROSITE" id="PS50172">
    <property type="entry name" value="BRCT"/>
    <property type="match status" value="5"/>
</dbReference>
<dbReference type="SMART" id="SM00292">
    <property type="entry name" value="BRCT"/>
    <property type="match status" value="5"/>
</dbReference>
<dbReference type="CDD" id="cd00027">
    <property type="entry name" value="BRCT"/>
    <property type="match status" value="1"/>
</dbReference>
<feature type="region of interest" description="Disordered" evidence="2">
    <location>
        <begin position="490"/>
        <end position="509"/>
    </location>
</feature>
<reference evidence="4 5" key="1">
    <citation type="submission" date="2020-04" db="EMBL/GenBank/DDBJ databases">
        <authorList>
            <person name="Wallbank WR R."/>
            <person name="Pardo Diaz C."/>
            <person name="Kozak K."/>
            <person name="Martin S."/>
            <person name="Jiggins C."/>
            <person name="Moest M."/>
            <person name="Warren A I."/>
            <person name="Byers J.R.P. K."/>
            <person name="Montejo-Kovacevich G."/>
            <person name="Yen C E."/>
        </authorList>
    </citation>
    <scope>NUCLEOTIDE SEQUENCE [LARGE SCALE GENOMIC DNA]</scope>
</reference>
<dbReference type="FunFam" id="3.40.50.10190:FF:000018">
    <property type="entry name" value="DNA topoisomerase 2-binding protein 1"/>
    <property type="match status" value="1"/>
</dbReference>
<dbReference type="Proteomes" id="UP000494256">
    <property type="component" value="Unassembled WGS sequence"/>
</dbReference>
<feature type="domain" description="BRCT" evidence="3">
    <location>
        <begin position="369"/>
        <end position="457"/>
    </location>
</feature>
<feature type="region of interest" description="Disordered" evidence="2">
    <location>
        <begin position="1004"/>
        <end position="1037"/>
    </location>
</feature>
<accession>A0A8S0YR59</accession>
<evidence type="ECO:0000256" key="2">
    <source>
        <dbReference type="SAM" id="MobiDB-lite"/>
    </source>
</evidence>
<dbReference type="Gene3D" id="3.40.50.10190">
    <property type="entry name" value="BRCT domain"/>
    <property type="match status" value="8"/>
</dbReference>
<dbReference type="GO" id="GO:0033314">
    <property type="term" value="P:mitotic DNA replication checkpoint signaling"/>
    <property type="evidence" value="ECO:0007669"/>
    <property type="project" value="TreeGrafter"/>
</dbReference>
<feature type="compositionally biased region" description="Basic and acidic residues" evidence="2">
    <location>
        <begin position="785"/>
        <end position="794"/>
    </location>
</feature>
<feature type="region of interest" description="Disordered" evidence="2">
    <location>
        <begin position="459"/>
        <end position="483"/>
    </location>
</feature>
<dbReference type="InterPro" id="IPR036420">
    <property type="entry name" value="BRCT_dom_sf"/>
</dbReference>
<feature type="domain" description="BRCT" evidence="3">
    <location>
        <begin position="198"/>
        <end position="289"/>
    </location>
</feature>